<evidence type="ECO:0000256" key="6">
    <source>
        <dbReference type="ARBA" id="ARBA00023132"/>
    </source>
</evidence>
<dbReference type="GO" id="GO:0006607">
    <property type="term" value="P:NLS-bearing protein import into nucleus"/>
    <property type="evidence" value="ECO:0007669"/>
    <property type="project" value="TreeGrafter"/>
</dbReference>
<evidence type="ECO:0000256" key="8">
    <source>
        <dbReference type="PROSITE-ProRule" id="PRU00804"/>
    </source>
</evidence>
<feature type="compositionally biased region" description="Low complexity" evidence="9">
    <location>
        <begin position="94"/>
        <end position="107"/>
    </location>
</feature>
<dbReference type="Proteomes" id="UP000236544">
    <property type="component" value="Unassembled WGS sequence"/>
</dbReference>
<dbReference type="InterPro" id="IPR012677">
    <property type="entry name" value="Nucleotide-bd_a/b_plait_sf"/>
</dbReference>
<keyword evidence="7 8" id="KW-0539">Nucleus</keyword>
<evidence type="ECO:0000313" key="11">
    <source>
        <dbReference type="EMBL" id="CUS20880.1"/>
    </source>
</evidence>
<dbReference type="GO" id="GO:0005543">
    <property type="term" value="F:phospholipid binding"/>
    <property type="evidence" value="ECO:0007669"/>
    <property type="project" value="TreeGrafter"/>
</dbReference>
<dbReference type="GO" id="GO:0006999">
    <property type="term" value="P:nuclear pore organization"/>
    <property type="evidence" value="ECO:0007669"/>
    <property type="project" value="TreeGrafter"/>
</dbReference>
<dbReference type="EMBL" id="LN890542">
    <property type="protein sequence ID" value="CUS20880.1"/>
    <property type="molecule type" value="Genomic_DNA"/>
</dbReference>
<keyword evidence="12" id="KW-1185">Reference proteome</keyword>
<dbReference type="Pfam" id="PF05172">
    <property type="entry name" value="RRM_Nup35"/>
    <property type="match status" value="1"/>
</dbReference>
<evidence type="ECO:0000259" key="10">
    <source>
        <dbReference type="PROSITE" id="PS51472"/>
    </source>
</evidence>
<evidence type="ECO:0000256" key="4">
    <source>
        <dbReference type="ARBA" id="ARBA00022927"/>
    </source>
</evidence>
<feature type="compositionally biased region" description="Polar residues" evidence="9">
    <location>
        <begin position="43"/>
        <end position="71"/>
    </location>
</feature>
<feature type="compositionally biased region" description="Low complexity" evidence="9">
    <location>
        <begin position="23"/>
        <end position="42"/>
    </location>
</feature>
<reference evidence="12" key="1">
    <citation type="submission" date="2015-10" db="EMBL/GenBank/DDBJ databases">
        <authorList>
            <person name="Devillers H."/>
        </authorList>
    </citation>
    <scope>NUCLEOTIDE SEQUENCE [LARGE SCALE GENOMIC DNA]</scope>
</reference>
<evidence type="ECO:0000256" key="5">
    <source>
        <dbReference type="ARBA" id="ARBA00023010"/>
    </source>
</evidence>
<accession>A0A0N7MKZ8</accession>
<dbReference type="GO" id="GO:0044615">
    <property type="term" value="C:nuclear pore nuclear basket"/>
    <property type="evidence" value="ECO:0007669"/>
    <property type="project" value="TreeGrafter"/>
</dbReference>
<evidence type="ECO:0000256" key="9">
    <source>
        <dbReference type="SAM" id="MobiDB-lite"/>
    </source>
</evidence>
<feature type="region of interest" description="Disordered" evidence="9">
    <location>
        <begin position="1"/>
        <end position="151"/>
    </location>
</feature>
<comment type="subcellular location">
    <subcellularLocation>
        <location evidence="1">Nucleus</location>
        <location evidence="1">Nuclear pore complex</location>
    </subcellularLocation>
</comment>
<dbReference type="SUPFAM" id="SSF54928">
    <property type="entry name" value="RNA-binding domain, RBD"/>
    <property type="match status" value="1"/>
</dbReference>
<evidence type="ECO:0000256" key="2">
    <source>
        <dbReference type="ARBA" id="ARBA00022448"/>
    </source>
</evidence>
<evidence type="ECO:0000256" key="1">
    <source>
        <dbReference type="ARBA" id="ARBA00004567"/>
    </source>
</evidence>
<dbReference type="PANTHER" id="PTHR21527">
    <property type="entry name" value="NUCLEOPORIN NUP35"/>
    <property type="match status" value="1"/>
</dbReference>
<evidence type="ECO:0000256" key="3">
    <source>
        <dbReference type="ARBA" id="ARBA00022816"/>
    </source>
</evidence>
<dbReference type="PANTHER" id="PTHR21527:SF6">
    <property type="entry name" value="NUCLEOPORIN NUP35"/>
    <property type="match status" value="1"/>
</dbReference>
<proteinExistence type="predicted"/>
<evidence type="ECO:0000256" key="7">
    <source>
        <dbReference type="ARBA" id="ARBA00023242"/>
    </source>
</evidence>
<keyword evidence="6 8" id="KW-0906">Nuclear pore complex</keyword>
<name>A0A0N7MKZ8_9SACH</name>
<dbReference type="Gene3D" id="3.30.70.330">
    <property type="match status" value="1"/>
</dbReference>
<feature type="compositionally biased region" description="Polar residues" evidence="9">
    <location>
        <begin position="1"/>
        <end position="22"/>
    </location>
</feature>
<organism evidence="11 12">
    <name type="scientific">Lachancea quebecensis</name>
    <dbReference type="NCBI Taxonomy" id="1654605"/>
    <lineage>
        <taxon>Eukaryota</taxon>
        <taxon>Fungi</taxon>
        <taxon>Dikarya</taxon>
        <taxon>Ascomycota</taxon>
        <taxon>Saccharomycotina</taxon>
        <taxon>Saccharomycetes</taxon>
        <taxon>Saccharomycetales</taxon>
        <taxon>Saccharomycetaceae</taxon>
        <taxon>Lachancea</taxon>
    </lineage>
</organism>
<dbReference type="InterPro" id="IPR035979">
    <property type="entry name" value="RBD_domain_sf"/>
</dbReference>
<feature type="domain" description="RRM Nup35-type" evidence="10">
    <location>
        <begin position="223"/>
        <end position="333"/>
    </location>
</feature>
<keyword evidence="4" id="KW-0653">Protein transport</keyword>
<dbReference type="AlphaFoldDB" id="A0A0N7MKZ8"/>
<dbReference type="GO" id="GO:0017056">
    <property type="term" value="F:structural constituent of nuclear pore"/>
    <property type="evidence" value="ECO:0007669"/>
    <property type="project" value="TreeGrafter"/>
</dbReference>
<sequence length="451" mass="48598">MSSIFGGSGFSTQGRFSNLNVNLPQQQLQQQQPTSTFSQQQQVNTQPLVGSGSTTQSFENPMENSKPSWFNNPRKRTIPQSIVKRSAKPGSPEGSSTTNNSGSSSGGKNDFGAIAFGSKKAPHTFNPSAKPTDTKDSLPHGILVDSNEAPPTKSLYDWQREDEFGAMLPPSHLDSTLHNQSYCSSKKTDTSSLPNVFDKCENAKTATETAEVKMNGTSSAASNRNESAVIVFGYPESISNQIIIHFSKFGNILEDFEALRGASGINAASLKLRSKHTSENNTPRKLPIFTGDGWIKLTYDSPSSALRALQENGVVYGGCLVGCVPYTKGAVEQLASCKIEKADDVGSFSVPSNSLIGNGLSAINGAIGLRNEKPNTQEPQGPEEKGAFFLPSNRIDLKDGKSLFVHNGPNPSHQNFLRAIESKMQEQENGSQNSNGVLGKVNNWLFGWNDL</sequence>
<evidence type="ECO:0000313" key="12">
    <source>
        <dbReference type="Proteomes" id="UP000236544"/>
    </source>
</evidence>
<dbReference type="GO" id="GO:0044613">
    <property type="term" value="C:nuclear pore central transport channel"/>
    <property type="evidence" value="ECO:0007669"/>
    <property type="project" value="TreeGrafter"/>
</dbReference>
<dbReference type="InterPro" id="IPR007846">
    <property type="entry name" value="RRM_NUP35_dom"/>
</dbReference>
<keyword evidence="5" id="KW-0811">Translocation</keyword>
<dbReference type="GO" id="GO:0003676">
    <property type="term" value="F:nucleic acid binding"/>
    <property type="evidence" value="ECO:0007669"/>
    <property type="project" value="InterPro"/>
</dbReference>
<dbReference type="CDD" id="cd12721">
    <property type="entry name" value="RRM_Nup53p_fungi"/>
    <property type="match status" value="1"/>
</dbReference>
<protein>
    <submittedName>
        <fullName evidence="11">LAQU0S02e00474g1_1</fullName>
    </submittedName>
</protein>
<keyword evidence="3 8" id="KW-0509">mRNA transport</keyword>
<dbReference type="GO" id="GO:0051028">
    <property type="term" value="P:mRNA transport"/>
    <property type="evidence" value="ECO:0007669"/>
    <property type="project" value="UniProtKB-UniRule"/>
</dbReference>
<keyword evidence="2 8" id="KW-0813">Transport</keyword>
<dbReference type="PROSITE" id="PS51472">
    <property type="entry name" value="RRM_NUP35"/>
    <property type="match status" value="1"/>
</dbReference>
<dbReference type="OrthoDB" id="1733656at2759"/>
<gene>
    <name evidence="11" type="ORF">LAQU0_S02e00474g</name>
</gene>